<proteinExistence type="predicted"/>
<dbReference type="InterPro" id="IPR050969">
    <property type="entry name" value="Dev_Signal_Modulators"/>
</dbReference>
<dbReference type="Pfam" id="PF23106">
    <property type="entry name" value="EGF_Teneurin"/>
    <property type="match status" value="1"/>
</dbReference>
<reference evidence="1 2" key="1">
    <citation type="submission" date="2024-03" db="EMBL/GenBank/DDBJ databases">
        <title>Aureococcus anophagefferens CCMP1851 and Kratosvirus quantuckense: Draft genome of a second virus-susceptible host strain in the model system.</title>
        <authorList>
            <person name="Chase E."/>
            <person name="Truchon A.R."/>
            <person name="Schepens W."/>
            <person name="Wilhelm S.W."/>
        </authorList>
    </citation>
    <scope>NUCLEOTIDE SEQUENCE [LARGE SCALE GENOMIC DNA]</scope>
    <source>
        <strain evidence="1 2">CCMP1851</strain>
    </source>
</reference>
<dbReference type="Proteomes" id="UP001363151">
    <property type="component" value="Unassembled WGS sequence"/>
</dbReference>
<name>A0ABR1FXE9_AURAN</name>
<gene>
    <name evidence="1" type="primary">sig3</name>
    <name evidence="1" type="ORF">SO694_00057173</name>
</gene>
<dbReference type="PROSITE" id="PS01186">
    <property type="entry name" value="EGF_2"/>
    <property type="match status" value="2"/>
</dbReference>
<dbReference type="EMBL" id="JBBJCI010000210">
    <property type="protein sequence ID" value="KAK7240589.1"/>
    <property type="molecule type" value="Genomic_DNA"/>
</dbReference>
<dbReference type="SMART" id="SM00181">
    <property type="entry name" value="EGF"/>
    <property type="match status" value="3"/>
</dbReference>
<dbReference type="InterPro" id="IPR000742">
    <property type="entry name" value="EGF"/>
</dbReference>
<comment type="caution">
    <text evidence="1">The sequence shown here is derived from an EMBL/GenBank/DDBJ whole genome shotgun (WGS) entry which is preliminary data.</text>
</comment>
<dbReference type="PRINTS" id="PR00011">
    <property type="entry name" value="EGFLAMININ"/>
</dbReference>
<dbReference type="PANTHER" id="PTHR14949">
    <property type="entry name" value="EGF-LIKE-DOMAIN, MULTIPLE 7, 8"/>
    <property type="match status" value="1"/>
</dbReference>
<evidence type="ECO:0000313" key="2">
    <source>
        <dbReference type="Proteomes" id="UP001363151"/>
    </source>
</evidence>
<dbReference type="Gene3D" id="2.10.25.10">
    <property type="entry name" value="Laminin"/>
    <property type="match status" value="2"/>
</dbReference>
<organism evidence="1 2">
    <name type="scientific">Aureococcus anophagefferens</name>
    <name type="common">Harmful bloom alga</name>
    <dbReference type="NCBI Taxonomy" id="44056"/>
    <lineage>
        <taxon>Eukaryota</taxon>
        <taxon>Sar</taxon>
        <taxon>Stramenopiles</taxon>
        <taxon>Ochrophyta</taxon>
        <taxon>Pelagophyceae</taxon>
        <taxon>Pelagomonadales</taxon>
        <taxon>Pelagomonadaceae</taxon>
        <taxon>Aureococcus</taxon>
    </lineage>
</organism>
<dbReference type="PROSITE" id="PS50026">
    <property type="entry name" value="EGF_3"/>
    <property type="match status" value="1"/>
</dbReference>
<sequence>MFKLSLALLVASVHAGVHLLLPRAARAAHAGRCLVAAYCPNGCSGHGSCGSDDRCTCYLRPNNDSAWQAADCSERTCPMDLAWVKYPVAGENNVHESTECSNMGICDRKSGECECFDGYEGIACERTSCPNDCSARGICYTQKQLATEAATTYDTPWDAMKHVGCVCDLGFRGPDCSLQECPSGTDVLSGDGNTKGRDCSGRGLCDYDSGLCKCFSGYYGTKCQQQTVLG</sequence>
<keyword evidence="2" id="KW-1185">Reference proteome</keyword>
<dbReference type="KEGG" id="aaf:AURANDRAFT_62979"/>
<evidence type="ECO:0000313" key="1">
    <source>
        <dbReference type="EMBL" id="KAK7240589.1"/>
    </source>
</evidence>
<protein>
    <submittedName>
        <fullName evidence="1">Tenascin-like protein</fullName>
    </submittedName>
</protein>
<dbReference type="Pfam" id="PF07974">
    <property type="entry name" value="EGF_2"/>
    <property type="match status" value="1"/>
</dbReference>
<dbReference type="InterPro" id="IPR013111">
    <property type="entry name" value="EGF_extracell"/>
</dbReference>
<accession>A0ABR1FXE9</accession>
<dbReference type="PROSITE" id="PS00022">
    <property type="entry name" value="EGF_1"/>
    <property type="match status" value="2"/>
</dbReference>
<dbReference type="PANTHER" id="PTHR14949:SF56">
    <property type="entry name" value="EGF-LIKE-DOMAIN, MULTIPLE 7"/>
    <property type="match status" value="1"/>
</dbReference>